<comment type="caution">
    <text evidence="1">The sequence shown here is derived from an EMBL/GenBank/DDBJ whole genome shotgun (WGS) entry which is preliminary data.</text>
</comment>
<protein>
    <submittedName>
        <fullName evidence="1">Uncharacterized protein</fullName>
    </submittedName>
</protein>
<name>A0A0F9J4Z4_9ZZZZ</name>
<dbReference type="AlphaFoldDB" id="A0A0F9J4Z4"/>
<accession>A0A0F9J4Z4</accession>
<gene>
    <name evidence="1" type="ORF">LCGC14_1497830</name>
</gene>
<sequence length="138" mass="13876">MKFIKELLLICALSLALGAFPAYAADDADCVGAVQNADVNLSDGMGTLCIPAILSDGSTIPVVKTLSCSVIFKDGNGAVLTTETFTGSPGSAHDLPVPMDGVGTGEATCVLDALSSTVSTVGVTFPTSVTPAEPIIIE</sequence>
<dbReference type="EMBL" id="LAZR01010834">
    <property type="protein sequence ID" value="KKM64789.1"/>
    <property type="molecule type" value="Genomic_DNA"/>
</dbReference>
<organism evidence="1">
    <name type="scientific">marine sediment metagenome</name>
    <dbReference type="NCBI Taxonomy" id="412755"/>
    <lineage>
        <taxon>unclassified sequences</taxon>
        <taxon>metagenomes</taxon>
        <taxon>ecological metagenomes</taxon>
    </lineage>
</organism>
<evidence type="ECO:0000313" key="1">
    <source>
        <dbReference type="EMBL" id="KKM64789.1"/>
    </source>
</evidence>
<proteinExistence type="predicted"/>
<reference evidence="1" key="1">
    <citation type="journal article" date="2015" name="Nature">
        <title>Complex archaea that bridge the gap between prokaryotes and eukaryotes.</title>
        <authorList>
            <person name="Spang A."/>
            <person name="Saw J.H."/>
            <person name="Jorgensen S.L."/>
            <person name="Zaremba-Niedzwiedzka K."/>
            <person name="Martijn J."/>
            <person name="Lind A.E."/>
            <person name="van Eijk R."/>
            <person name="Schleper C."/>
            <person name="Guy L."/>
            <person name="Ettema T.J."/>
        </authorList>
    </citation>
    <scope>NUCLEOTIDE SEQUENCE</scope>
</reference>